<protein>
    <recommendedName>
        <fullName evidence="3">PKD family protein</fullName>
    </recommendedName>
</protein>
<dbReference type="RefSeq" id="WP_202103946.1">
    <property type="nucleotide sequence ID" value="NZ_JAERTY010000009.1"/>
</dbReference>
<accession>A0ABS1R6D0</accession>
<evidence type="ECO:0008006" key="3">
    <source>
        <dbReference type="Google" id="ProtNLM"/>
    </source>
</evidence>
<proteinExistence type="predicted"/>
<organism evidence="1 2">
    <name type="scientific">Sphingobacterium faecale</name>
    <dbReference type="NCBI Taxonomy" id="2803775"/>
    <lineage>
        <taxon>Bacteria</taxon>
        <taxon>Pseudomonadati</taxon>
        <taxon>Bacteroidota</taxon>
        <taxon>Sphingobacteriia</taxon>
        <taxon>Sphingobacteriales</taxon>
        <taxon>Sphingobacteriaceae</taxon>
        <taxon>Sphingobacterium</taxon>
    </lineage>
</organism>
<sequence length="488" mass="54515">MMNRSKVTYILTALLLLLGGCSKDLGNYNYQDVNKIEISGILEGDHTTNRIFEIPYKDTLTLNPSVVGTLSQNDMSNLEFSWMVDSIKVAASKDLVYVADKRYGRINAEFSVLDKSTGLTTKYNCFFNVVNPYKWGYYALTEDKEYNAAIYCLSTISKSPKWESIFMPTYPELGKNPITLSGRKQYGSSASDFYNILTLGVKDAVNPVVVIDSREFTPTLFYSSSSYLGTGSFVFKPTQVVTDPLDKMVYVVNNGKFHVLQKGIIPIGAFEQSDYEIAPNGIATPFRYGKYFMSIYDQKNKKIRVWGNGMSGNSFAYTHDYENIPGISLPDGKEFLACSFAGIPSINQIYLFKDGNNLTSYRLDYDASYTPSQLVMQATGSMPAAGNIGYVFYDIMTDVWYMTVGNTIYSASYMGVQFQKFLSLPVSEKGSIVKFKAFDGKIMVAVNDSSAAKPGSIYIYNAKTMQLEQSFPNILDKIVDVHLGILED</sequence>
<gene>
    <name evidence="1" type="ORF">JKG61_15925</name>
</gene>
<evidence type="ECO:0000313" key="1">
    <source>
        <dbReference type="EMBL" id="MBL1410243.1"/>
    </source>
</evidence>
<dbReference type="Pfam" id="PF16407">
    <property type="entry name" value="PKD_2"/>
    <property type="match status" value="1"/>
</dbReference>
<evidence type="ECO:0000313" key="2">
    <source>
        <dbReference type="Proteomes" id="UP000625283"/>
    </source>
</evidence>
<dbReference type="InterPro" id="IPR032183">
    <property type="entry name" value="PKD-like"/>
</dbReference>
<comment type="caution">
    <text evidence="1">The sequence shown here is derived from an EMBL/GenBank/DDBJ whole genome shotgun (WGS) entry which is preliminary data.</text>
</comment>
<dbReference type="Proteomes" id="UP000625283">
    <property type="component" value="Unassembled WGS sequence"/>
</dbReference>
<dbReference type="PROSITE" id="PS51257">
    <property type="entry name" value="PROKAR_LIPOPROTEIN"/>
    <property type="match status" value="1"/>
</dbReference>
<dbReference type="EMBL" id="JAERTY010000009">
    <property type="protein sequence ID" value="MBL1410243.1"/>
    <property type="molecule type" value="Genomic_DNA"/>
</dbReference>
<name>A0ABS1R6D0_9SPHI</name>
<keyword evidence="2" id="KW-1185">Reference proteome</keyword>
<reference evidence="1 2" key="1">
    <citation type="submission" date="2021-01" db="EMBL/GenBank/DDBJ databases">
        <title>C459-1 draft genome sequence.</title>
        <authorList>
            <person name="Zhang X.-F."/>
        </authorList>
    </citation>
    <scope>NUCLEOTIDE SEQUENCE [LARGE SCALE GENOMIC DNA]</scope>
    <source>
        <strain evidence="2">C459-1</strain>
    </source>
</reference>